<gene>
    <name evidence="1" type="ORF">EYF80_038485</name>
</gene>
<protein>
    <submittedName>
        <fullName evidence="1">Uncharacterized protein</fullName>
    </submittedName>
</protein>
<evidence type="ECO:0000313" key="1">
    <source>
        <dbReference type="EMBL" id="TNN51321.1"/>
    </source>
</evidence>
<dbReference type="Proteomes" id="UP000314294">
    <property type="component" value="Unassembled WGS sequence"/>
</dbReference>
<dbReference type="AlphaFoldDB" id="A0A4Z2GDQ8"/>
<accession>A0A4Z2GDQ8</accession>
<keyword evidence="2" id="KW-1185">Reference proteome</keyword>
<name>A0A4Z2GDQ8_9TELE</name>
<sequence length="165" mass="18416">MLRADSASDSSRAISFRILQPASAAATASGPWTAQRKRSLQGCSQRSSNSARFFWLWNRVVEEVFQHFGDLDEGEAGFSLSRLGRVVPGWTGYPPGSEQELLLFILFEEQVVEEALLRHRPVELLQAAVGHELAQVHAVVHKEAHKVGFVVDERVHHDLFKVACL</sequence>
<proteinExistence type="predicted"/>
<dbReference type="EMBL" id="SRLO01000586">
    <property type="protein sequence ID" value="TNN51321.1"/>
    <property type="molecule type" value="Genomic_DNA"/>
</dbReference>
<reference evidence="1 2" key="1">
    <citation type="submission" date="2019-03" db="EMBL/GenBank/DDBJ databases">
        <title>First draft genome of Liparis tanakae, snailfish: a comprehensive survey of snailfish specific genes.</title>
        <authorList>
            <person name="Kim W."/>
            <person name="Song I."/>
            <person name="Jeong J.-H."/>
            <person name="Kim D."/>
            <person name="Kim S."/>
            <person name="Ryu S."/>
            <person name="Song J.Y."/>
            <person name="Lee S.K."/>
        </authorList>
    </citation>
    <scope>NUCLEOTIDE SEQUENCE [LARGE SCALE GENOMIC DNA]</scope>
    <source>
        <tissue evidence="1">Muscle</tissue>
    </source>
</reference>
<evidence type="ECO:0000313" key="2">
    <source>
        <dbReference type="Proteomes" id="UP000314294"/>
    </source>
</evidence>
<organism evidence="1 2">
    <name type="scientific">Liparis tanakae</name>
    <name type="common">Tanaka's snailfish</name>
    <dbReference type="NCBI Taxonomy" id="230148"/>
    <lineage>
        <taxon>Eukaryota</taxon>
        <taxon>Metazoa</taxon>
        <taxon>Chordata</taxon>
        <taxon>Craniata</taxon>
        <taxon>Vertebrata</taxon>
        <taxon>Euteleostomi</taxon>
        <taxon>Actinopterygii</taxon>
        <taxon>Neopterygii</taxon>
        <taxon>Teleostei</taxon>
        <taxon>Neoteleostei</taxon>
        <taxon>Acanthomorphata</taxon>
        <taxon>Eupercaria</taxon>
        <taxon>Perciformes</taxon>
        <taxon>Cottioidei</taxon>
        <taxon>Cottales</taxon>
        <taxon>Liparidae</taxon>
        <taxon>Liparis</taxon>
    </lineage>
</organism>
<comment type="caution">
    <text evidence="1">The sequence shown here is derived from an EMBL/GenBank/DDBJ whole genome shotgun (WGS) entry which is preliminary data.</text>
</comment>